<dbReference type="EC" id="2.7.2.4" evidence="8"/>
<evidence type="ECO:0000256" key="1">
    <source>
        <dbReference type="ARBA" id="ARBA00004766"/>
    </source>
</evidence>
<evidence type="ECO:0000256" key="9">
    <source>
        <dbReference type="RuleBase" id="RU004249"/>
    </source>
</evidence>
<comment type="caution">
    <text evidence="11">The sequence shown here is derived from an EMBL/GenBank/DDBJ whole genome shotgun (WGS) entry which is preliminary data.</text>
</comment>
<dbReference type="RefSeq" id="WP_343914382.1">
    <property type="nucleotide sequence ID" value="NZ_BAAAGE010000005.1"/>
</dbReference>
<comment type="pathway">
    <text evidence="1 9">Amino-acid biosynthesis; L-lysine biosynthesis via DAP pathway; (S)-tetrahydrodipicolinate from L-aspartate: step 1/4.</text>
</comment>
<evidence type="ECO:0000256" key="7">
    <source>
        <dbReference type="ARBA" id="ARBA00047872"/>
    </source>
</evidence>
<sequence length="445" mass="50205">MKVLKFGGTSMGTVDSLYQIQSILISDKTQKFVVCSAMSGITDQLINLAKAVKQKNKKNALKYIDLIASRHFNVIDALIESLNFRILLKNEVLRTLDGVLDLFMQDYSKAIEYQVITSGEILITRIFSSYLNLTGIPNIHLDAKDFMRVDSLENPDINEVYRRLNNILTSQNNTDIFITQGFICKNHKNEISHLKRGGSDYTASIIGAAVDAEEIQIWTDIDGLHNNDPRFVNSTYPIPEISFEEASELAFFGAKILHPETVLPAIQKNIPILIKNTFKPYSKGTVISEKVNITGLKAIAAEDNTMMLKIKSERILTNHQYIKAVFDIFDEYSIAPKLVNISNTMISVIINKLEHLKKITVALNKFSVVTVHKDCTIITVVGKSITNDKNFCKIFESKSLCPLKMINYEGNSKVSLVVDSRQKVTVLRSLNERLFQEYYEAIAFS</sequence>
<evidence type="ECO:0000256" key="2">
    <source>
        <dbReference type="ARBA" id="ARBA00010122"/>
    </source>
</evidence>
<dbReference type="Pfam" id="PF00696">
    <property type="entry name" value="AA_kinase"/>
    <property type="match status" value="1"/>
</dbReference>
<dbReference type="PROSITE" id="PS00324">
    <property type="entry name" value="ASPARTOKINASE"/>
    <property type="match status" value="1"/>
</dbReference>
<comment type="pathway">
    <text evidence="9">Amino-acid biosynthesis; L-threonine biosynthesis; L-threonine from L-aspartate: step 1/5.</text>
</comment>
<dbReference type="InterPro" id="IPR001341">
    <property type="entry name" value="Asp_kinase"/>
</dbReference>
<keyword evidence="4" id="KW-0547">Nucleotide-binding</keyword>
<keyword evidence="12" id="KW-1185">Reference proteome</keyword>
<dbReference type="Proteomes" id="UP001501758">
    <property type="component" value="Unassembled WGS sequence"/>
</dbReference>
<dbReference type="InterPro" id="IPR018042">
    <property type="entry name" value="Aspartate_kinase_CS"/>
</dbReference>
<evidence type="ECO:0000256" key="3">
    <source>
        <dbReference type="ARBA" id="ARBA00022679"/>
    </source>
</evidence>
<protein>
    <recommendedName>
        <fullName evidence="8">Aspartokinase</fullName>
        <ecNumber evidence="8">2.7.2.4</ecNumber>
    </recommendedName>
</protein>
<dbReference type="NCBIfam" id="TIGR00657">
    <property type="entry name" value="asp_kinases"/>
    <property type="match status" value="1"/>
</dbReference>
<dbReference type="InterPro" id="IPR005260">
    <property type="entry name" value="Asp_kin_monofn"/>
</dbReference>
<reference evidence="12" key="1">
    <citation type="journal article" date="2019" name="Int. J. Syst. Evol. Microbiol.">
        <title>The Global Catalogue of Microorganisms (GCM) 10K type strain sequencing project: providing services to taxonomists for standard genome sequencing and annotation.</title>
        <authorList>
            <consortium name="The Broad Institute Genomics Platform"/>
            <consortium name="The Broad Institute Genome Sequencing Center for Infectious Disease"/>
            <person name="Wu L."/>
            <person name="Ma J."/>
        </authorList>
    </citation>
    <scope>NUCLEOTIDE SEQUENCE [LARGE SCALE GENOMIC DNA]</scope>
    <source>
        <strain evidence="12">JCM 15974</strain>
    </source>
</reference>
<dbReference type="Gene3D" id="1.20.120.1320">
    <property type="entry name" value="Aspartokinase, catalytic domain"/>
    <property type="match status" value="1"/>
</dbReference>
<accession>A0ABP3UDY0</accession>
<dbReference type="InterPro" id="IPR045865">
    <property type="entry name" value="ACT-like_dom_sf"/>
</dbReference>
<evidence type="ECO:0000256" key="6">
    <source>
        <dbReference type="ARBA" id="ARBA00022840"/>
    </source>
</evidence>
<dbReference type="InterPro" id="IPR036393">
    <property type="entry name" value="AceGlu_kinase-like_sf"/>
</dbReference>
<keyword evidence="5 8" id="KW-0418">Kinase</keyword>
<dbReference type="SUPFAM" id="SSF53633">
    <property type="entry name" value="Carbamate kinase-like"/>
    <property type="match status" value="1"/>
</dbReference>
<evidence type="ECO:0000256" key="4">
    <source>
        <dbReference type="ARBA" id="ARBA00022741"/>
    </source>
</evidence>
<keyword evidence="3 8" id="KW-0808">Transferase</keyword>
<feature type="domain" description="Aspartate/glutamate/uridylate kinase" evidence="10">
    <location>
        <begin position="2"/>
        <end position="276"/>
    </location>
</feature>
<dbReference type="SUPFAM" id="SSF55021">
    <property type="entry name" value="ACT-like"/>
    <property type="match status" value="1"/>
</dbReference>
<dbReference type="PANTHER" id="PTHR21499:SF59">
    <property type="entry name" value="ASPARTOKINASE"/>
    <property type="match status" value="1"/>
</dbReference>
<dbReference type="PANTHER" id="PTHR21499">
    <property type="entry name" value="ASPARTATE KINASE"/>
    <property type="match status" value="1"/>
</dbReference>
<dbReference type="EMBL" id="BAAAGE010000005">
    <property type="protein sequence ID" value="GAA0731483.1"/>
    <property type="molecule type" value="Genomic_DNA"/>
</dbReference>
<name>A0ABP3UDY0_9FLAO</name>
<comment type="catalytic activity">
    <reaction evidence="7 8">
        <text>L-aspartate + ATP = 4-phospho-L-aspartate + ADP</text>
        <dbReference type="Rhea" id="RHEA:23776"/>
        <dbReference type="ChEBI" id="CHEBI:29991"/>
        <dbReference type="ChEBI" id="CHEBI:30616"/>
        <dbReference type="ChEBI" id="CHEBI:57535"/>
        <dbReference type="ChEBI" id="CHEBI:456216"/>
        <dbReference type="EC" id="2.7.2.4"/>
    </reaction>
</comment>
<evidence type="ECO:0000256" key="8">
    <source>
        <dbReference type="RuleBase" id="RU003448"/>
    </source>
</evidence>
<keyword evidence="9" id="KW-0028">Amino-acid biosynthesis</keyword>
<evidence type="ECO:0000256" key="5">
    <source>
        <dbReference type="ARBA" id="ARBA00022777"/>
    </source>
</evidence>
<dbReference type="InterPro" id="IPR001048">
    <property type="entry name" value="Asp/Glu/Uridylate_kinase"/>
</dbReference>
<dbReference type="GO" id="GO:0016301">
    <property type="term" value="F:kinase activity"/>
    <property type="evidence" value="ECO:0007669"/>
    <property type="project" value="UniProtKB-KW"/>
</dbReference>
<dbReference type="Gene3D" id="3.30.70.260">
    <property type="match status" value="2"/>
</dbReference>
<comment type="pathway">
    <text evidence="9">Amino-acid biosynthesis; L-methionine biosynthesis via de novo pathway; L-homoserine from L-aspartate: step 1/3.</text>
</comment>
<dbReference type="PIRSF" id="PIRSF000726">
    <property type="entry name" value="Asp_kin"/>
    <property type="match status" value="1"/>
</dbReference>
<comment type="similarity">
    <text evidence="2 8">Belongs to the aspartokinase family.</text>
</comment>
<keyword evidence="6" id="KW-0067">ATP-binding</keyword>
<gene>
    <name evidence="11" type="ORF">GCM10009430_43770</name>
</gene>
<dbReference type="InterPro" id="IPR042199">
    <property type="entry name" value="AsparK_Bifunc_asparK/hSer_DH"/>
</dbReference>
<proteinExistence type="inferred from homology"/>
<evidence type="ECO:0000313" key="12">
    <source>
        <dbReference type="Proteomes" id="UP001501758"/>
    </source>
</evidence>
<dbReference type="Gene3D" id="3.40.1160.10">
    <property type="entry name" value="Acetylglutamate kinase-like"/>
    <property type="match status" value="1"/>
</dbReference>
<evidence type="ECO:0000259" key="10">
    <source>
        <dbReference type="Pfam" id="PF00696"/>
    </source>
</evidence>
<organism evidence="11 12">
    <name type="scientific">Aquimarina litoralis</name>
    <dbReference type="NCBI Taxonomy" id="584605"/>
    <lineage>
        <taxon>Bacteria</taxon>
        <taxon>Pseudomonadati</taxon>
        <taxon>Bacteroidota</taxon>
        <taxon>Flavobacteriia</taxon>
        <taxon>Flavobacteriales</taxon>
        <taxon>Flavobacteriaceae</taxon>
        <taxon>Aquimarina</taxon>
    </lineage>
</organism>
<evidence type="ECO:0000313" key="11">
    <source>
        <dbReference type="EMBL" id="GAA0731483.1"/>
    </source>
</evidence>